<dbReference type="InterPro" id="IPR036890">
    <property type="entry name" value="HATPase_C_sf"/>
</dbReference>
<feature type="domain" description="PAS" evidence="10">
    <location>
        <begin position="153"/>
        <end position="226"/>
    </location>
</feature>
<dbReference type="SUPFAM" id="SSF55874">
    <property type="entry name" value="ATPase domain of HSP90 chaperone/DNA topoisomerase II/histidine kinase"/>
    <property type="match status" value="1"/>
</dbReference>
<dbReference type="PANTHER" id="PTHR43065">
    <property type="entry name" value="SENSOR HISTIDINE KINASE"/>
    <property type="match status" value="1"/>
</dbReference>
<organism evidence="12 13">
    <name type="scientific">Pseudodesulfovibrio piezophilus (strain DSM 21447 / JCM 15486 / C1TLV30)</name>
    <name type="common">Desulfovibrio piezophilus</name>
    <dbReference type="NCBI Taxonomy" id="1322246"/>
    <lineage>
        <taxon>Bacteria</taxon>
        <taxon>Pseudomonadati</taxon>
        <taxon>Thermodesulfobacteriota</taxon>
        <taxon>Desulfovibrionia</taxon>
        <taxon>Desulfovibrionales</taxon>
        <taxon>Desulfovibrionaceae</taxon>
    </lineage>
</organism>
<dbReference type="Gene3D" id="3.30.565.10">
    <property type="entry name" value="Histidine kinase-like ATPase, C-terminal domain"/>
    <property type="match status" value="1"/>
</dbReference>
<evidence type="ECO:0000313" key="13">
    <source>
        <dbReference type="Proteomes" id="UP000011724"/>
    </source>
</evidence>
<dbReference type="PRINTS" id="PR00344">
    <property type="entry name" value="BCTRLSENSOR"/>
</dbReference>
<dbReference type="SMART" id="SM00387">
    <property type="entry name" value="HATPase_c"/>
    <property type="match status" value="1"/>
</dbReference>
<evidence type="ECO:0000256" key="2">
    <source>
        <dbReference type="ARBA" id="ARBA00012438"/>
    </source>
</evidence>
<keyword evidence="4" id="KW-0808">Transferase</keyword>
<dbReference type="Proteomes" id="UP000011724">
    <property type="component" value="Chromosome"/>
</dbReference>
<dbReference type="BioCyc" id="DPIE1322246:BN4_RS08745-MONOMER"/>
<dbReference type="PROSITE" id="PS50109">
    <property type="entry name" value="HIS_KIN"/>
    <property type="match status" value="1"/>
</dbReference>
<evidence type="ECO:0000256" key="5">
    <source>
        <dbReference type="ARBA" id="ARBA00022741"/>
    </source>
</evidence>
<dbReference type="EC" id="2.7.13.3" evidence="2"/>
<evidence type="ECO:0000256" key="4">
    <source>
        <dbReference type="ARBA" id="ARBA00022679"/>
    </source>
</evidence>
<dbReference type="CDD" id="cd00130">
    <property type="entry name" value="PAS"/>
    <property type="match status" value="1"/>
</dbReference>
<dbReference type="InterPro" id="IPR003661">
    <property type="entry name" value="HisK_dim/P_dom"/>
</dbReference>
<dbReference type="OrthoDB" id="1931120at2"/>
<evidence type="ECO:0000259" key="9">
    <source>
        <dbReference type="PROSITE" id="PS50109"/>
    </source>
</evidence>
<sequence>MFCAAKKECTTFGQEVKLLSSELNRDKRYIIGVIGDIPALLTFWQMFKEQSNVEALREIGVVAAALPGQSVLPELQDDADAIPTYASYRAMLDSHPEINMVIEATGRNALVHELRNYLSPSVTLVEKDAASFFIKLLTSDKMWVACKVDLLHTQNMLKTIIDQLDQEILFLDREGRVHDANKTVLDRMKASKKTLMGRNYCSIFSGVDSPECEYEKDPFARTLKTGEPAETVTNAVDSDGRMQYFRIYTYPIFDEDGAVNHVVAIRRDITQRTSMEHRLQQAEKLASIGELSTYMAHEIRNPLFTISGFANSLIRSESIDEKAREKLSIILDESKRLDTILKSLMNFTRPTEAQVAEVDLNELVTTTMNVMSLPCQNQDVTATIDLDETAAKVKANPDLIKQCLINLVKNSLEAMGSGGKLLVTTAMTTDYVVLTVEDTGHGIPLDIREKIFSPFFSTRGKGSGLGLAQTRKIVDEIGGNVELTSKEGVGTKVTLYLPPLLAVAEEDESE</sequence>
<feature type="domain" description="Histidine kinase" evidence="9">
    <location>
        <begin position="294"/>
        <end position="501"/>
    </location>
</feature>
<evidence type="ECO:0000256" key="8">
    <source>
        <dbReference type="ARBA" id="ARBA00023012"/>
    </source>
</evidence>
<evidence type="ECO:0000313" key="12">
    <source>
        <dbReference type="EMBL" id="CCH48978.1"/>
    </source>
</evidence>
<feature type="domain" description="PAC" evidence="11">
    <location>
        <begin position="229"/>
        <end position="281"/>
    </location>
</feature>
<dbReference type="InterPro" id="IPR005467">
    <property type="entry name" value="His_kinase_dom"/>
</dbReference>
<dbReference type="InterPro" id="IPR036097">
    <property type="entry name" value="HisK_dim/P_sf"/>
</dbReference>
<dbReference type="SUPFAM" id="SSF47384">
    <property type="entry name" value="Homodimeric domain of signal transducing histidine kinase"/>
    <property type="match status" value="1"/>
</dbReference>
<dbReference type="CDD" id="cd00082">
    <property type="entry name" value="HisKA"/>
    <property type="match status" value="1"/>
</dbReference>
<dbReference type="eggNOG" id="COG4191">
    <property type="taxonomic scope" value="Bacteria"/>
</dbReference>
<dbReference type="Pfam" id="PF08448">
    <property type="entry name" value="PAS_4"/>
    <property type="match status" value="1"/>
</dbReference>
<keyword evidence="3" id="KW-0597">Phosphoprotein</keyword>
<dbReference type="Pfam" id="PF00512">
    <property type="entry name" value="HisKA"/>
    <property type="match status" value="1"/>
</dbReference>
<dbReference type="EMBL" id="FO203427">
    <property type="protein sequence ID" value="CCH48978.1"/>
    <property type="molecule type" value="Genomic_DNA"/>
</dbReference>
<dbReference type="GO" id="GO:0000155">
    <property type="term" value="F:phosphorelay sensor kinase activity"/>
    <property type="evidence" value="ECO:0007669"/>
    <property type="project" value="InterPro"/>
</dbReference>
<evidence type="ECO:0000256" key="6">
    <source>
        <dbReference type="ARBA" id="ARBA00022777"/>
    </source>
</evidence>
<name>M1WW75_PSEP2</name>
<keyword evidence="13" id="KW-1185">Reference proteome</keyword>
<dbReference type="SMART" id="SM00086">
    <property type="entry name" value="PAC"/>
    <property type="match status" value="1"/>
</dbReference>
<accession>M1WW75</accession>
<dbReference type="PROSITE" id="PS50113">
    <property type="entry name" value="PAC"/>
    <property type="match status" value="1"/>
</dbReference>
<dbReference type="Pfam" id="PF02518">
    <property type="entry name" value="HATPase_c"/>
    <property type="match status" value="1"/>
</dbReference>
<dbReference type="Gene3D" id="1.10.287.130">
    <property type="match status" value="1"/>
</dbReference>
<reference evidence="12 13" key="1">
    <citation type="journal article" date="2013" name="PLoS ONE">
        <title>The first genomic and proteomic characterization of a deep-sea sulfate reducer: insights into the piezophilic lifestyle of Desulfovibrio piezophilus.</title>
        <authorList>
            <person name="Pradel N."/>
            <person name="Ji B."/>
            <person name="Gimenez G."/>
            <person name="Talla E."/>
            <person name="Lenoble P."/>
            <person name="Garel M."/>
            <person name="Tamburini C."/>
            <person name="Fourquet P."/>
            <person name="Lebrun R."/>
            <person name="Bertin P."/>
            <person name="Denis Y."/>
            <person name="Pophillat M."/>
            <person name="Barbe V."/>
            <person name="Ollivier B."/>
            <person name="Dolla A."/>
        </authorList>
    </citation>
    <scope>NUCLEOTIDE SEQUENCE [LARGE SCALE GENOMIC DNA]</scope>
    <source>
        <strain evidence="13">DSM 10523 / SB164P1</strain>
    </source>
</reference>
<dbReference type="Gene3D" id="3.30.450.20">
    <property type="entry name" value="PAS domain"/>
    <property type="match status" value="1"/>
</dbReference>
<keyword evidence="6 12" id="KW-0418">Kinase</keyword>
<dbReference type="NCBIfam" id="TIGR00229">
    <property type="entry name" value="sensory_box"/>
    <property type="match status" value="1"/>
</dbReference>
<evidence type="ECO:0000259" key="11">
    <source>
        <dbReference type="PROSITE" id="PS50113"/>
    </source>
</evidence>
<dbReference type="SUPFAM" id="SSF55785">
    <property type="entry name" value="PYP-like sensor domain (PAS domain)"/>
    <property type="match status" value="1"/>
</dbReference>
<dbReference type="PATRIC" id="fig|879567.3.peg.1830"/>
<dbReference type="SMART" id="SM00388">
    <property type="entry name" value="HisKA"/>
    <property type="match status" value="1"/>
</dbReference>
<dbReference type="InterPro" id="IPR000014">
    <property type="entry name" value="PAS"/>
</dbReference>
<dbReference type="PROSITE" id="PS50112">
    <property type="entry name" value="PAS"/>
    <property type="match status" value="1"/>
</dbReference>
<dbReference type="InterPro" id="IPR004358">
    <property type="entry name" value="Sig_transdc_His_kin-like_C"/>
</dbReference>
<evidence type="ECO:0000259" key="10">
    <source>
        <dbReference type="PROSITE" id="PS50112"/>
    </source>
</evidence>
<keyword evidence="8" id="KW-0902">Two-component regulatory system</keyword>
<protein>
    <recommendedName>
        <fullName evidence="2">histidine kinase</fullName>
        <ecNumber evidence="2">2.7.13.3</ecNumber>
    </recommendedName>
</protein>
<evidence type="ECO:0000256" key="7">
    <source>
        <dbReference type="ARBA" id="ARBA00022840"/>
    </source>
</evidence>
<dbReference type="KEGG" id="dpi:BN4_11743"/>
<dbReference type="InterPro" id="IPR003594">
    <property type="entry name" value="HATPase_dom"/>
</dbReference>
<dbReference type="InterPro" id="IPR000700">
    <property type="entry name" value="PAS-assoc_C"/>
</dbReference>
<comment type="catalytic activity">
    <reaction evidence="1">
        <text>ATP + protein L-histidine = ADP + protein N-phospho-L-histidine.</text>
        <dbReference type="EC" id="2.7.13.3"/>
    </reaction>
</comment>
<dbReference type="PANTHER" id="PTHR43065:SF10">
    <property type="entry name" value="PEROXIDE STRESS-ACTIVATED HISTIDINE KINASE MAK3"/>
    <property type="match status" value="1"/>
</dbReference>
<dbReference type="STRING" id="1322246.BN4_11743"/>
<keyword evidence="7" id="KW-0067">ATP-binding</keyword>
<gene>
    <name evidence="12" type="ordered locus">BN4_11743</name>
</gene>
<dbReference type="GO" id="GO:0005524">
    <property type="term" value="F:ATP binding"/>
    <property type="evidence" value="ECO:0007669"/>
    <property type="project" value="UniProtKB-KW"/>
</dbReference>
<dbReference type="AlphaFoldDB" id="M1WW75"/>
<dbReference type="InterPro" id="IPR013656">
    <property type="entry name" value="PAS_4"/>
</dbReference>
<keyword evidence="5" id="KW-0547">Nucleotide-binding</keyword>
<dbReference type="InterPro" id="IPR035965">
    <property type="entry name" value="PAS-like_dom_sf"/>
</dbReference>
<evidence type="ECO:0000256" key="1">
    <source>
        <dbReference type="ARBA" id="ARBA00000085"/>
    </source>
</evidence>
<reference evidence="13" key="2">
    <citation type="journal article" date="2013" name="Stand. Genomic Sci.">
        <title>Complete genome sequence of Desulfocapsa sulfexigens, a marine deltaproteobacterium specialized in disproportionating inorganic sulfur compounds.</title>
        <authorList>
            <person name="Finster K.W."/>
            <person name="Kjeldsen K.U."/>
            <person name="Kube M."/>
            <person name="Reinhardt R."/>
            <person name="Mussmann M."/>
            <person name="Amann R."/>
            <person name="Schreiber L."/>
        </authorList>
    </citation>
    <scope>NUCLEOTIDE SEQUENCE [LARGE SCALE GENOMIC DNA]</scope>
    <source>
        <strain evidence="13">DSM 10523 / SB164P1</strain>
    </source>
</reference>
<dbReference type="InterPro" id="IPR001610">
    <property type="entry name" value="PAC"/>
</dbReference>
<proteinExistence type="predicted"/>
<evidence type="ECO:0000256" key="3">
    <source>
        <dbReference type="ARBA" id="ARBA00022553"/>
    </source>
</evidence>
<dbReference type="HOGENOM" id="CLU_000445_114_39_7"/>